<dbReference type="PANTHER" id="PTHR33823">
    <property type="entry name" value="RNA POLYMERASE-BINDING TRANSCRIPTION FACTOR DKSA-RELATED"/>
    <property type="match status" value="1"/>
</dbReference>
<feature type="domain" description="DnaK suppressor protein-like N-terminal" evidence="6">
    <location>
        <begin position="8"/>
        <end position="71"/>
    </location>
</feature>
<dbReference type="InterPro" id="IPR020458">
    <property type="entry name" value="Znf_DskA_TraR_CS"/>
</dbReference>
<dbReference type="Proteomes" id="UP000035444">
    <property type="component" value="Unassembled WGS sequence"/>
</dbReference>
<name>A0A0H2MBS7_9PROT</name>
<comment type="caution">
    <text evidence="7">The sequence shown here is derived from an EMBL/GenBank/DDBJ whole genome shotgun (WGS) entry which is preliminary data.</text>
</comment>
<evidence type="ECO:0000256" key="3">
    <source>
        <dbReference type="ARBA" id="ARBA00022833"/>
    </source>
</evidence>
<evidence type="ECO:0000256" key="1">
    <source>
        <dbReference type="ARBA" id="ARBA00022723"/>
    </source>
</evidence>
<organism evidence="7 8">
    <name type="scientific">Kiloniella spongiae</name>
    <dbReference type="NCBI Taxonomy" id="1489064"/>
    <lineage>
        <taxon>Bacteria</taxon>
        <taxon>Pseudomonadati</taxon>
        <taxon>Pseudomonadota</taxon>
        <taxon>Alphaproteobacteria</taxon>
        <taxon>Rhodospirillales</taxon>
        <taxon>Kiloniellaceae</taxon>
        <taxon>Kiloniella</taxon>
    </lineage>
</organism>
<dbReference type="RefSeq" id="WP_047764969.1">
    <property type="nucleotide sequence ID" value="NZ_LAQL01000009.1"/>
</dbReference>
<dbReference type="InterPro" id="IPR000962">
    <property type="entry name" value="Znf_DskA_TraR"/>
</dbReference>
<feature type="domain" description="Zinc finger DksA/TraR C4-type" evidence="5">
    <location>
        <begin position="75"/>
        <end position="105"/>
    </location>
</feature>
<evidence type="ECO:0000259" key="6">
    <source>
        <dbReference type="Pfam" id="PF21173"/>
    </source>
</evidence>
<evidence type="ECO:0000313" key="8">
    <source>
        <dbReference type="Proteomes" id="UP000035444"/>
    </source>
</evidence>
<dbReference type="EMBL" id="LAQL01000009">
    <property type="protein sequence ID" value="KLN59979.1"/>
    <property type="molecule type" value="Genomic_DNA"/>
</dbReference>
<dbReference type="Pfam" id="PF21173">
    <property type="entry name" value="DksA-like_N"/>
    <property type="match status" value="1"/>
</dbReference>
<dbReference type="SUPFAM" id="SSF109635">
    <property type="entry name" value="DnaK suppressor protein DksA, alpha-hairpin domain"/>
    <property type="match status" value="1"/>
</dbReference>
<dbReference type="Pfam" id="PF01258">
    <property type="entry name" value="zf-dskA_traR"/>
    <property type="match status" value="1"/>
</dbReference>
<sequence length="105" mass="11628">MPDLNKVKASLKARMEELGVRVDQIEHDLREPHSQDWGENATESEGDQVLEGLEEAGLDEINQIRAALTRIKNDTYGICSDCSEVIPEGRLLALPYATTCVNCAE</sequence>
<accession>A0A0H2MBS7</accession>
<feature type="zinc finger region" description="dksA C4-type" evidence="4">
    <location>
        <begin position="79"/>
        <end position="103"/>
    </location>
</feature>
<dbReference type="OrthoDB" id="1121111at2"/>
<dbReference type="GO" id="GO:0032259">
    <property type="term" value="P:methylation"/>
    <property type="evidence" value="ECO:0007669"/>
    <property type="project" value="UniProtKB-KW"/>
</dbReference>
<dbReference type="InterPro" id="IPR048487">
    <property type="entry name" value="DksA-like_N"/>
</dbReference>
<evidence type="ECO:0000256" key="4">
    <source>
        <dbReference type="PROSITE-ProRule" id="PRU00510"/>
    </source>
</evidence>
<dbReference type="AlphaFoldDB" id="A0A0H2MBS7"/>
<protein>
    <submittedName>
        <fullName evidence="7">Dimethylmenaquinone methyltransferase</fullName>
    </submittedName>
</protein>
<keyword evidence="3" id="KW-0862">Zinc</keyword>
<dbReference type="PROSITE" id="PS51128">
    <property type="entry name" value="ZF_DKSA_2"/>
    <property type="match status" value="1"/>
</dbReference>
<keyword evidence="7" id="KW-0489">Methyltransferase</keyword>
<dbReference type="SUPFAM" id="SSF57716">
    <property type="entry name" value="Glucocorticoid receptor-like (DNA-binding domain)"/>
    <property type="match status" value="1"/>
</dbReference>
<evidence type="ECO:0000256" key="2">
    <source>
        <dbReference type="ARBA" id="ARBA00022771"/>
    </source>
</evidence>
<dbReference type="Gene3D" id="1.20.120.910">
    <property type="entry name" value="DksA, coiled-coil domain"/>
    <property type="match status" value="1"/>
</dbReference>
<reference evidence="7 8" key="1">
    <citation type="submission" date="2015-03" db="EMBL/GenBank/DDBJ databases">
        <title>Genome Sequence of Kiloniella spongiae MEBiC09566, isolated from a marine sponge.</title>
        <authorList>
            <person name="Shao Z."/>
            <person name="Wang L."/>
            <person name="Li X."/>
        </authorList>
    </citation>
    <scope>NUCLEOTIDE SEQUENCE [LARGE SCALE GENOMIC DNA]</scope>
    <source>
        <strain evidence="7 8">MEBiC09566</strain>
    </source>
</reference>
<evidence type="ECO:0000313" key="7">
    <source>
        <dbReference type="EMBL" id="KLN59979.1"/>
    </source>
</evidence>
<dbReference type="GO" id="GO:0008270">
    <property type="term" value="F:zinc ion binding"/>
    <property type="evidence" value="ECO:0007669"/>
    <property type="project" value="UniProtKB-KW"/>
</dbReference>
<keyword evidence="2" id="KW-0863">Zinc-finger</keyword>
<evidence type="ECO:0000259" key="5">
    <source>
        <dbReference type="Pfam" id="PF01258"/>
    </source>
</evidence>
<gene>
    <name evidence="7" type="ORF">WH96_14825</name>
</gene>
<proteinExistence type="predicted"/>
<dbReference type="PANTHER" id="PTHR33823:SF4">
    <property type="entry name" value="GENERAL STRESS PROTEIN 16O"/>
    <property type="match status" value="1"/>
</dbReference>
<dbReference type="PROSITE" id="PS01102">
    <property type="entry name" value="ZF_DKSA_1"/>
    <property type="match status" value="1"/>
</dbReference>
<keyword evidence="8" id="KW-1185">Reference proteome</keyword>
<dbReference type="InterPro" id="IPR037187">
    <property type="entry name" value="DnaK_N"/>
</dbReference>
<keyword evidence="7" id="KW-0808">Transferase</keyword>
<dbReference type="STRING" id="1489064.WH96_14825"/>
<dbReference type="GO" id="GO:0008168">
    <property type="term" value="F:methyltransferase activity"/>
    <property type="evidence" value="ECO:0007669"/>
    <property type="project" value="UniProtKB-KW"/>
</dbReference>
<keyword evidence="1" id="KW-0479">Metal-binding</keyword>